<dbReference type="InterPro" id="IPR041577">
    <property type="entry name" value="RT_RNaseH_2"/>
</dbReference>
<dbReference type="PROSITE" id="PS50158">
    <property type="entry name" value="ZF_CCHC"/>
    <property type="match status" value="1"/>
</dbReference>
<dbReference type="Pfam" id="PF17921">
    <property type="entry name" value="Integrase_H2C2"/>
    <property type="match status" value="1"/>
</dbReference>
<evidence type="ECO:0000259" key="12">
    <source>
        <dbReference type="PROSITE" id="PS50158"/>
    </source>
</evidence>
<evidence type="ECO:0000256" key="1">
    <source>
        <dbReference type="ARBA" id="ARBA00022664"/>
    </source>
</evidence>
<evidence type="ECO:0000256" key="10">
    <source>
        <dbReference type="PROSITE-ProRule" id="PRU00047"/>
    </source>
</evidence>
<proteinExistence type="predicted"/>
<keyword evidence="1" id="KW-0507">mRNA processing</keyword>
<dbReference type="InterPro" id="IPR046700">
    <property type="entry name" value="DUF6570"/>
</dbReference>
<feature type="compositionally biased region" description="Basic and acidic residues" evidence="11">
    <location>
        <begin position="331"/>
        <end position="340"/>
    </location>
</feature>
<feature type="compositionally biased region" description="Low complexity" evidence="11">
    <location>
        <begin position="343"/>
        <end position="352"/>
    </location>
</feature>
<keyword evidence="5" id="KW-0540">Nuclease</keyword>
<comment type="caution">
    <text evidence="13">The sequence shown here is derived from an EMBL/GenBank/DDBJ whole genome shotgun (WGS) entry which is preliminary data.</text>
</comment>
<keyword evidence="10" id="KW-0479">Metal-binding</keyword>
<organism evidence="13 14">
    <name type="scientific">Moniliophthora roreri (strain MCA 2997)</name>
    <name type="common">Cocoa frosty pod rot fungus</name>
    <name type="synonym">Crinipellis roreri</name>
    <dbReference type="NCBI Taxonomy" id="1381753"/>
    <lineage>
        <taxon>Eukaryota</taxon>
        <taxon>Fungi</taxon>
        <taxon>Dikarya</taxon>
        <taxon>Basidiomycota</taxon>
        <taxon>Agaricomycotina</taxon>
        <taxon>Agaricomycetes</taxon>
        <taxon>Agaricomycetidae</taxon>
        <taxon>Agaricales</taxon>
        <taxon>Marasmiineae</taxon>
        <taxon>Marasmiaceae</taxon>
        <taxon>Moniliophthora</taxon>
    </lineage>
</organism>
<dbReference type="CDD" id="cd09274">
    <property type="entry name" value="RNase_HI_RT_Ty3"/>
    <property type="match status" value="1"/>
</dbReference>
<evidence type="ECO:0000256" key="9">
    <source>
        <dbReference type="ARBA" id="ARBA00023268"/>
    </source>
</evidence>
<dbReference type="CDD" id="cd01647">
    <property type="entry name" value="RT_LTR"/>
    <property type="match status" value="1"/>
</dbReference>
<keyword evidence="2" id="KW-0645">Protease</keyword>
<dbReference type="PANTHER" id="PTHR37984">
    <property type="entry name" value="PROTEIN CBG26694"/>
    <property type="match status" value="1"/>
</dbReference>
<sequence>MLCRDGIKDVNPPVLNICNGCYKDLCNHCKPKFSLANDLYQGSLPKEFSDLTWIEEMVCVKYWSTAHVTHLYHSDDEQNPRVMTGNTCAYEMNVVSTANILPRLPSDLNDMLSLVIVGPCKLTKEELERTNLYCVRHSKIGKFLMWLKNHNYIYAKTFFSASNLLMYPKDGLLPGIEEQIVYNHDLDPETACMAETAGFSEHPSDIIMNDKMMIEPYIKYSGAIRNLFTGKNPSNSPDLILHHSGRPASEYNNSDLFPERLAKLGIRIPGNPASTSRTIITRHHRQSALRHVSSLLGHEGTTDIEEPKVEETPNSSIPESTDSESPMSENSDSRGEKNETLPEESTSSSSSNDSEDEAMSKGGSSTLKPKPREDRTQTQMMIEISTAVLEEMEKKKNKGSKVAAPDPFEGDRKEMKRFLMEVEIYLRMHPTEYNNNEKKCLFLLSYLQGKNTEAWKKTQSKKIFELKSGEEALTFSQLKDEFKKHYLLADIQAEAQIKIKEAKMTDRADNYVNDFRVMADESGYDDQALIHIFRRGLPNSLSAKILNQPQGRPADLEGWYKAAIRYDEQYKYYEAVQKPKRFRIGDDKKKKVTINRINKQQLSNEERKKYIANGRCFRCTKQGHVARDCPTKQGGGERKEEKKKLSAREAYVKIQAIVREQEMEQQTELLDIMEAEAKQSRNSMHIPLFYNNKIGKVRTNALLDSGAGGLFMSPEKARQLGLEQTRLPHRIKVFNMDGTANKMAWIMQSLSTSQRLEHNAEKGKEEAVPSIPEYLSQYQGQFEDKEAEQFPISQSYDHTIDLKPEFTPHDCKIYSLTALEQTKLDTFLAENLRKGYIRKSKSPMASPFFFVGKKEKGKLRPTQDYRRLNHRTIKNAYPLPLVSDLIDKLKDTTIFSKLDLCNGYNNVRIKDRDQWKAVLMNSPVTFQAFMDNVLQDFMAEGWCLVYMDNILIYSATEEEHRRRTIRLLRRLKEQDLYLKPHKCKFDVQEIDFLGLVIQPGQISMDPTKLSGISDWPAPTTVTGVRSFTGFTNFYRKFIGNYSAITKPLYDLTKKGVPFRWTELCETAFQTLKRKFQQEPVLRMPDPNRPFMIEMDTLKWASGGVLWQEGPDGELHPCGYISHAFDSTERNYEIYDRELFAIIRALETWRHHLMEGPYPKLNRRQARWSLILSLFDLRLVHVPGRDMVQSDALSRRTDHVQGIDNDNEDVILLPEQLFVNVIDVELQDKLRDRLGTDDFHKMTLESLTTHGVPPIKSALTNWEVNDSLIRFKGRVYILDDVVLRREITKTIHEGQPFGHPGQFGTLDLVQRDYWWPGMAKFVKSFMDGCAICQQMKINTHPTKVGLQPLPSTPNATPFQIITMDLMTDLPESDGFDTIMVVVDHSSSKGAIFIPCTKKLDAPQAAELLL</sequence>
<evidence type="ECO:0000256" key="2">
    <source>
        <dbReference type="ARBA" id="ARBA00022670"/>
    </source>
</evidence>
<dbReference type="GO" id="GO:0003677">
    <property type="term" value="F:DNA binding"/>
    <property type="evidence" value="ECO:0007669"/>
    <property type="project" value="UniProtKB-KW"/>
</dbReference>
<dbReference type="GO" id="GO:0004519">
    <property type="term" value="F:endonuclease activity"/>
    <property type="evidence" value="ECO:0007669"/>
    <property type="project" value="UniProtKB-KW"/>
</dbReference>
<feature type="compositionally biased region" description="Polar residues" evidence="11">
    <location>
        <begin position="312"/>
        <end position="330"/>
    </location>
</feature>
<dbReference type="Gene3D" id="4.10.60.10">
    <property type="entry name" value="Zinc finger, CCHC-type"/>
    <property type="match status" value="1"/>
</dbReference>
<dbReference type="InterPro" id="IPR021109">
    <property type="entry name" value="Peptidase_aspartic_dom_sf"/>
</dbReference>
<dbReference type="Gene3D" id="3.10.10.10">
    <property type="entry name" value="HIV Type 1 Reverse Transcriptase, subunit A, domain 1"/>
    <property type="match status" value="1"/>
</dbReference>
<evidence type="ECO:0000256" key="3">
    <source>
        <dbReference type="ARBA" id="ARBA00022679"/>
    </source>
</evidence>
<dbReference type="InterPro" id="IPR036875">
    <property type="entry name" value="Znf_CCHC_sf"/>
</dbReference>
<keyword evidence="6" id="KW-0064">Aspartyl protease</keyword>
<evidence type="ECO:0000256" key="5">
    <source>
        <dbReference type="ARBA" id="ARBA00022722"/>
    </source>
</evidence>
<accession>V2WHU0</accession>
<dbReference type="CDD" id="cd00303">
    <property type="entry name" value="retropepsin_like"/>
    <property type="match status" value="1"/>
</dbReference>
<dbReference type="InterPro" id="IPR001878">
    <property type="entry name" value="Znf_CCHC"/>
</dbReference>
<protein>
    <submittedName>
        <fullName evidence="13">Pro-pol protein</fullName>
    </submittedName>
</protein>
<dbReference type="Gene3D" id="2.40.70.10">
    <property type="entry name" value="Acid Proteases"/>
    <property type="match status" value="1"/>
</dbReference>
<dbReference type="GO" id="GO:0006508">
    <property type="term" value="P:proteolysis"/>
    <property type="evidence" value="ECO:0007669"/>
    <property type="project" value="UniProtKB-KW"/>
</dbReference>
<dbReference type="GO" id="GO:0006397">
    <property type="term" value="P:mRNA processing"/>
    <property type="evidence" value="ECO:0007669"/>
    <property type="project" value="UniProtKB-KW"/>
</dbReference>
<dbReference type="Pfam" id="PF20209">
    <property type="entry name" value="DUF6570"/>
    <property type="match status" value="1"/>
</dbReference>
<evidence type="ECO:0000256" key="7">
    <source>
        <dbReference type="ARBA" id="ARBA00022759"/>
    </source>
</evidence>
<dbReference type="GO" id="GO:0008270">
    <property type="term" value="F:zinc ion binding"/>
    <property type="evidence" value="ECO:0007669"/>
    <property type="project" value="UniProtKB-KW"/>
</dbReference>
<keyword evidence="4" id="KW-0548">Nucleotidyltransferase</keyword>
<dbReference type="Pfam" id="PF00078">
    <property type="entry name" value="RVT_1"/>
    <property type="match status" value="1"/>
</dbReference>
<evidence type="ECO:0000313" key="14">
    <source>
        <dbReference type="Proteomes" id="UP000017559"/>
    </source>
</evidence>
<evidence type="ECO:0000256" key="6">
    <source>
        <dbReference type="ARBA" id="ARBA00022750"/>
    </source>
</evidence>
<name>V2WHU0_MONRO</name>
<evidence type="ECO:0000313" key="13">
    <source>
        <dbReference type="EMBL" id="ESK86423.1"/>
    </source>
</evidence>
<dbReference type="EMBL" id="AWSO01000931">
    <property type="protein sequence ID" value="ESK86423.1"/>
    <property type="molecule type" value="Genomic_DNA"/>
</dbReference>
<dbReference type="SUPFAM" id="SSF56672">
    <property type="entry name" value="DNA/RNA polymerases"/>
    <property type="match status" value="1"/>
</dbReference>
<dbReference type="SMART" id="SM00343">
    <property type="entry name" value="ZnF_C2HC"/>
    <property type="match status" value="1"/>
</dbReference>
<dbReference type="HOGENOM" id="CLU_253842_0_0_1"/>
<evidence type="ECO:0000256" key="4">
    <source>
        <dbReference type="ARBA" id="ARBA00022695"/>
    </source>
</evidence>
<dbReference type="OrthoDB" id="3257061at2759"/>
<keyword evidence="10" id="KW-0862">Zinc</keyword>
<dbReference type="InterPro" id="IPR041588">
    <property type="entry name" value="Integrase_H2C2"/>
</dbReference>
<dbReference type="Pfam" id="PF17919">
    <property type="entry name" value="RT_RNaseH_2"/>
    <property type="match status" value="1"/>
</dbReference>
<dbReference type="Proteomes" id="UP000017559">
    <property type="component" value="Unassembled WGS sequence"/>
</dbReference>
<dbReference type="SUPFAM" id="SSF57756">
    <property type="entry name" value="Retrovirus zinc finger-like domains"/>
    <property type="match status" value="1"/>
</dbReference>
<keyword evidence="10" id="KW-0863">Zinc-finger</keyword>
<gene>
    <name evidence="13" type="ORF">Moror_4930</name>
</gene>
<keyword evidence="3" id="KW-0808">Transferase</keyword>
<dbReference type="Gene3D" id="1.10.340.70">
    <property type="match status" value="1"/>
</dbReference>
<dbReference type="Pfam" id="PF03732">
    <property type="entry name" value="Retrotrans_gag"/>
    <property type="match status" value="1"/>
</dbReference>
<dbReference type="InterPro" id="IPR050951">
    <property type="entry name" value="Retrovirus_Pol_polyprotein"/>
</dbReference>
<dbReference type="InterPro" id="IPR043128">
    <property type="entry name" value="Rev_trsase/Diguanyl_cyclase"/>
</dbReference>
<dbReference type="Gene3D" id="3.30.70.270">
    <property type="match status" value="2"/>
</dbReference>
<dbReference type="GO" id="GO:0016779">
    <property type="term" value="F:nucleotidyltransferase activity"/>
    <property type="evidence" value="ECO:0007669"/>
    <property type="project" value="UniProtKB-KW"/>
</dbReference>
<keyword evidence="14" id="KW-1185">Reference proteome</keyword>
<dbReference type="InterPro" id="IPR000477">
    <property type="entry name" value="RT_dom"/>
</dbReference>
<feature type="region of interest" description="Disordered" evidence="11">
    <location>
        <begin position="293"/>
        <end position="378"/>
    </location>
</feature>
<feature type="domain" description="CCHC-type" evidence="12">
    <location>
        <begin position="615"/>
        <end position="630"/>
    </location>
</feature>
<evidence type="ECO:0000256" key="11">
    <source>
        <dbReference type="SAM" id="MobiDB-lite"/>
    </source>
</evidence>
<dbReference type="InterPro" id="IPR005162">
    <property type="entry name" value="Retrotrans_gag_dom"/>
</dbReference>
<dbReference type="GO" id="GO:0004190">
    <property type="term" value="F:aspartic-type endopeptidase activity"/>
    <property type="evidence" value="ECO:0007669"/>
    <property type="project" value="UniProtKB-KW"/>
</dbReference>
<evidence type="ECO:0000256" key="8">
    <source>
        <dbReference type="ARBA" id="ARBA00023125"/>
    </source>
</evidence>
<dbReference type="PANTHER" id="PTHR37984:SF5">
    <property type="entry name" value="PROTEIN NYNRIN-LIKE"/>
    <property type="match status" value="1"/>
</dbReference>
<keyword evidence="7" id="KW-0255">Endonuclease</keyword>
<reference evidence="13 14" key="1">
    <citation type="journal article" date="2014" name="BMC Genomics">
        <title>Genome and secretome analysis of the hemibiotrophic fungal pathogen, Moniliophthora roreri, which causes frosty pod rot disease of cacao: mechanisms of the biotrophic and necrotrophic phases.</title>
        <authorList>
            <person name="Meinhardt L.W."/>
            <person name="Costa G.G.L."/>
            <person name="Thomazella D.P.T."/>
            <person name="Teixeira P.J.P.L."/>
            <person name="Carazzolle M.F."/>
            <person name="Schuster S.C."/>
            <person name="Carlson J.E."/>
            <person name="Guiltinan M.J."/>
            <person name="Mieczkowski P."/>
            <person name="Farmer A."/>
            <person name="Ramaraj T."/>
            <person name="Crozier J."/>
            <person name="Davis R.E."/>
            <person name="Shao J."/>
            <person name="Melnick R.L."/>
            <person name="Pereira G.A.G."/>
            <person name="Bailey B.A."/>
        </authorList>
    </citation>
    <scope>NUCLEOTIDE SEQUENCE [LARGE SCALE GENOMIC DNA]</scope>
    <source>
        <strain evidence="13 14">MCA 2997</strain>
    </source>
</reference>
<dbReference type="KEGG" id="mrr:Moror_4930"/>
<keyword evidence="8" id="KW-0238">DNA-binding</keyword>
<keyword evidence="7" id="KW-0378">Hydrolase</keyword>
<dbReference type="FunFam" id="3.30.70.270:FF:000020">
    <property type="entry name" value="Transposon Tf2-6 polyprotein-like Protein"/>
    <property type="match status" value="1"/>
</dbReference>
<dbReference type="InterPro" id="IPR043502">
    <property type="entry name" value="DNA/RNA_pol_sf"/>
</dbReference>
<keyword evidence="9" id="KW-0511">Multifunctional enzyme</keyword>
<dbReference type="FunFam" id="3.30.70.270:FF:000003">
    <property type="entry name" value="Transposon Ty3-G Gag-Pol polyprotein"/>
    <property type="match status" value="1"/>
</dbReference>